<comment type="catalytic activity">
    <reaction evidence="6">
        <text>shikimate + NADP(+) = 3-dehydroshikimate + NADPH + H(+)</text>
        <dbReference type="Rhea" id="RHEA:17737"/>
        <dbReference type="ChEBI" id="CHEBI:15378"/>
        <dbReference type="ChEBI" id="CHEBI:16630"/>
        <dbReference type="ChEBI" id="CHEBI:36208"/>
        <dbReference type="ChEBI" id="CHEBI:57783"/>
        <dbReference type="ChEBI" id="CHEBI:58349"/>
        <dbReference type="EC" id="1.1.1.25"/>
    </reaction>
</comment>
<proteinExistence type="inferred from homology"/>
<dbReference type="InterPro" id="IPR036291">
    <property type="entry name" value="NAD(P)-bd_dom_sf"/>
</dbReference>
<feature type="binding site" evidence="6">
    <location>
        <position position="99"/>
    </location>
    <ligand>
        <name>shikimate</name>
        <dbReference type="ChEBI" id="CHEBI:36208"/>
    </ligand>
</feature>
<comment type="pathway">
    <text evidence="5">Aromatic compound metabolism; 3,4-dihydroxybenzoate biosynthesis; 3-dehydroquinate from D-quinate (NAD(+) route).</text>
</comment>
<feature type="binding site" evidence="6">
    <location>
        <begin position="138"/>
        <end position="142"/>
    </location>
    <ligand>
        <name>NADP(+)</name>
        <dbReference type="ChEBI" id="CHEBI:58349"/>
    </ligand>
</feature>
<feature type="binding site" evidence="6">
    <location>
        <begin position="22"/>
        <end position="24"/>
    </location>
    <ligand>
        <name>shikimate</name>
        <dbReference type="ChEBI" id="CHEBI:36208"/>
    </ligand>
</feature>
<feature type="binding site" evidence="6">
    <location>
        <position position="230"/>
    </location>
    <ligand>
        <name>NADP(+)</name>
        <dbReference type="ChEBI" id="CHEBI:58349"/>
    </ligand>
</feature>
<dbReference type="Gene3D" id="3.40.50.10860">
    <property type="entry name" value="Leucine Dehydrogenase, chain A, domain 1"/>
    <property type="match status" value="1"/>
</dbReference>
<dbReference type="GO" id="GO:0008652">
    <property type="term" value="P:amino acid biosynthetic process"/>
    <property type="evidence" value="ECO:0007669"/>
    <property type="project" value="UniProtKB-KW"/>
</dbReference>
<dbReference type="GO" id="GO:0009423">
    <property type="term" value="P:chorismate biosynthetic process"/>
    <property type="evidence" value="ECO:0007669"/>
    <property type="project" value="UniProtKB-UniRule"/>
</dbReference>
<evidence type="ECO:0000256" key="5">
    <source>
        <dbReference type="ARBA" id="ARBA00060613"/>
    </source>
</evidence>
<comment type="caution">
    <text evidence="6">Lacks conserved residue(s) required for the propagation of feature annotation.</text>
</comment>
<dbReference type="EC" id="1.1.1.25" evidence="6"/>
<feature type="binding site" evidence="6">
    <location>
        <position position="74"/>
    </location>
    <ligand>
        <name>shikimate</name>
        <dbReference type="ChEBI" id="CHEBI:36208"/>
    </ligand>
</feature>
<keyword evidence="6" id="KW-0521">NADP</keyword>
<dbReference type="FunFam" id="3.40.50.720:FF:000086">
    <property type="entry name" value="Quinate/shikimate dehydrogenase"/>
    <property type="match status" value="1"/>
</dbReference>
<dbReference type="AlphaFoldDB" id="A0A1C3XKX0"/>
<gene>
    <name evidence="6" type="primary">aroE</name>
    <name evidence="8" type="ORF">GA0061098_101850</name>
</gene>
<dbReference type="GO" id="GO:0009073">
    <property type="term" value="P:aromatic amino acid family biosynthetic process"/>
    <property type="evidence" value="ECO:0007669"/>
    <property type="project" value="UniProtKB-KW"/>
</dbReference>
<dbReference type="Proteomes" id="UP000199184">
    <property type="component" value="Unassembled WGS sequence"/>
</dbReference>
<dbReference type="PANTHER" id="PTHR21089">
    <property type="entry name" value="SHIKIMATE DEHYDROGENASE"/>
    <property type="match status" value="1"/>
</dbReference>
<keyword evidence="9" id="KW-1185">Reference proteome</keyword>
<dbReference type="SUPFAM" id="SSF53223">
    <property type="entry name" value="Aminoacid dehydrogenase-like, N-terminal domain"/>
    <property type="match status" value="1"/>
</dbReference>
<accession>A0A1C3XKX0</accession>
<dbReference type="RefSeq" id="WP_208610692.1">
    <property type="nucleotide sequence ID" value="NZ_FMAI01000018.1"/>
</dbReference>
<dbReference type="GO" id="GO:0019632">
    <property type="term" value="P:shikimate metabolic process"/>
    <property type="evidence" value="ECO:0007669"/>
    <property type="project" value="TreeGrafter"/>
</dbReference>
<evidence type="ECO:0000256" key="6">
    <source>
        <dbReference type="HAMAP-Rule" id="MF_00222"/>
    </source>
</evidence>
<feature type="active site" description="Proton acceptor" evidence="6">
    <location>
        <position position="78"/>
    </location>
</feature>
<feature type="binding site" evidence="6">
    <location>
        <position position="114"/>
    </location>
    <ligand>
        <name>shikimate</name>
        <dbReference type="ChEBI" id="CHEBI:36208"/>
    </ligand>
</feature>
<dbReference type="GO" id="GO:0050661">
    <property type="term" value="F:NADP binding"/>
    <property type="evidence" value="ECO:0007669"/>
    <property type="project" value="TreeGrafter"/>
</dbReference>
<dbReference type="Pfam" id="PF08501">
    <property type="entry name" value="Shikimate_dh_N"/>
    <property type="match status" value="1"/>
</dbReference>
<evidence type="ECO:0000256" key="2">
    <source>
        <dbReference type="ARBA" id="ARBA00022605"/>
    </source>
</evidence>
<dbReference type="SUPFAM" id="SSF51735">
    <property type="entry name" value="NAD(P)-binding Rossmann-fold domains"/>
    <property type="match status" value="1"/>
</dbReference>
<dbReference type="HAMAP" id="MF_00222">
    <property type="entry name" value="Shikimate_DH_AroE"/>
    <property type="match status" value="1"/>
</dbReference>
<dbReference type="PANTHER" id="PTHR21089:SF1">
    <property type="entry name" value="BIFUNCTIONAL 3-DEHYDROQUINATE DEHYDRATASE_SHIKIMATE DEHYDROGENASE, CHLOROPLASTIC"/>
    <property type="match status" value="1"/>
</dbReference>
<evidence type="ECO:0000259" key="7">
    <source>
        <dbReference type="Pfam" id="PF08501"/>
    </source>
</evidence>
<dbReference type="GO" id="GO:0005829">
    <property type="term" value="C:cytosol"/>
    <property type="evidence" value="ECO:0007669"/>
    <property type="project" value="TreeGrafter"/>
</dbReference>
<dbReference type="UniPathway" id="UPA00053">
    <property type="reaction ID" value="UER00087"/>
</dbReference>
<reference evidence="9" key="1">
    <citation type="submission" date="2016-08" db="EMBL/GenBank/DDBJ databases">
        <authorList>
            <person name="Varghese N."/>
            <person name="Submissions Spin"/>
        </authorList>
    </citation>
    <scope>NUCLEOTIDE SEQUENCE [LARGE SCALE GENOMIC DNA]</scope>
    <source>
        <strain evidence="9">ERR11</strain>
    </source>
</reference>
<evidence type="ECO:0000256" key="3">
    <source>
        <dbReference type="ARBA" id="ARBA00023002"/>
    </source>
</evidence>
<feature type="binding site" evidence="6">
    <location>
        <position position="232"/>
    </location>
    <ligand>
        <name>shikimate</name>
        <dbReference type="ChEBI" id="CHEBI:36208"/>
    </ligand>
</feature>
<comment type="similarity">
    <text evidence="6">Belongs to the shikimate dehydrogenase family.</text>
</comment>
<comment type="subunit">
    <text evidence="6">Homodimer.</text>
</comment>
<evidence type="ECO:0000313" key="9">
    <source>
        <dbReference type="Proteomes" id="UP000199184"/>
    </source>
</evidence>
<dbReference type="InterPro" id="IPR046346">
    <property type="entry name" value="Aminoacid_DH-like_N_sf"/>
</dbReference>
<organism evidence="8 9">
    <name type="scientific">Bradyrhizobium shewense</name>
    <dbReference type="NCBI Taxonomy" id="1761772"/>
    <lineage>
        <taxon>Bacteria</taxon>
        <taxon>Pseudomonadati</taxon>
        <taxon>Pseudomonadota</taxon>
        <taxon>Alphaproteobacteria</taxon>
        <taxon>Hyphomicrobiales</taxon>
        <taxon>Nitrobacteraceae</taxon>
        <taxon>Bradyrhizobium</taxon>
    </lineage>
</organism>
<evidence type="ECO:0000256" key="4">
    <source>
        <dbReference type="ARBA" id="ARBA00023141"/>
    </source>
</evidence>
<feature type="domain" description="Shikimate dehydrogenase substrate binding N-terminal" evidence="7">
    <location>
        <begin position="14"/>
        <end position="101"/>
    </location>
</feature>
<dbReference type="InterPro" id="IPR022893">
    <property type="entry name" value="Shikimate_DH_fam"/>
</dbReference>
<keyword evidence="2 6" id="KW-0028">Amino-acid biosynthesis</keyword>
<sequence>MPSIQPKPSFLVGLIGSGIAASRTPPMHEAAADAAGIRYLYKKIDLNELKLGVEALPELLAAAKRMGFGGLNVTHPCKQALLPLLDELSPDAEALGAVNTVVINNGRMTGHNTDWFGFAENFRRNMQGAPLGRVVQFGAGGAGAAVAFALMKLGVQELIIVDLDLAKAQSVVDGLSPRFAEGRLKAGQDVATAVAAADGIVNATPIGMDKYPGTPLPTALLRPDLWVAEIVYFPLETALLREARALGCRTVDGGGMAIFQGTEAFRLFTGISPDPDVFFSTFASLGG</sequence>
<feature type="binding site" evidence="6">
    <location>
        <position position="260"/>
    </location>
    <ligand>
        <name>shikimate</name>
        <dbReference type="ChEBI" id="CHEBI:36208"/>
    </ligand>
</feature>
<name>A0A1C3XKX0_9BRAD</name>
<keyword evidence="4 6" id="KW-0057">Aromatic amino acid biosynthesis</keyword>
<dbReference type="Gene3D" id="3.40.50.720">
    <property type="entry name" value="NAD(P)-binding Rossmann-like Domain"/>
    <property type="match status" value="1"/>
</dbReference>
<dbReference type="NCBIfam" id="NF001319">
    <property type="entry name" value="PRK00258.3-3"/>
    <property type="match status" value="1"/>
</dbReference>
<evidence type="ECO:0000313" key="8">
    <source>
        <dbReference type="EMBL" id="SCB52869.1"/>
    </source>
</evidence>
<dbReference type="NCBIfam" id="NF009201">
    <property type="entry name" value="PRK12549.1"/>
    <property type="match status" value="1"/>
</dbReference>
<dbReference type="EMBL" id="FMAI01000018">
    <property type="protein sequence ID" value="SCB52869.1"/>
    <property type="molecule type" value="Genomic_DNA"/>
</dbReference>
<evidence type="ECO:0000256" key="1">
    <source>
        <dbReference type="ARBA" id="ARBA00004871"/>
    </source>
</evidence>
<dbReference type="GO" id="GO:0004764">
    <property type="term" value="F:shikimate 3-dehydrogenase (NADP+) activity"/>
    <property type="evidence" value="ECO:0007669"/>
    <property type="project" value="UniProtKB-UniRule"/>
</dbReference>
<dbReference type="InterPro" id="IPR013708">
    <property type="entry name" value="Shikimate_DH-bd_N"/>
</dbReference>
<feature type="binding site" evidence="6">
    <location>
        <position position="253"/>
    </location>
    <ligand>
        <name>NADP(+)</name>
        <dbReference type="ChEBI" id="CHEBI:58349"/>
    </ligand>
</feature>
<keyword evidence="3 6" id="KW-0560">Oxidoreductase</keyword>
<protein>
    <recommendedName>
        <fullName evidence="6">Shikimate dehydrogenase (NADP(+))</fullName>
        <shortName evidence="6">SDH</shortName>
        <ecNumber evidence="6">1.1.1.25</ecNumber>
    </recommendedName>
</protein>
<comment type="function">
    <text evidence="6">Involved in the biosynthesis of the chorismate, which leads to the biosynthesis of aromatic amino acids. Catalyzes the reversible NADPH linked reduction of 3-dehydroshikimate (DHSA) to yield shikimate (SA).</text>
</comment>
<dbReference type="CDD" id="cd01065">
    <property type="entry name" value="NAD_bind_Shikimate_DH"/>
    <property type="match status" value="1"/>
</dbReference>
<comment type="pathway">
    <text evidence="1 6">Metabolic intermediate biosynthesis; chorismate biosynthesis; chorismate from D-erythrose 4-phosphate and phosphoenolpyruvate: step 4/7.</text>
</comment>